<sequence>MKSLLLCRGCPPRGKPSGWRSSLGPPLPRPQRPSSQRSSQRLANLASPRGPTMDRQHDQTADPGANDMTQWQPPRFRNCTRPNRPKTVREILKGPLVFFQVPWETLFTYFSRVFNPPVQATVPCPATVEALSLITPAERFEATFIPQEVEACLKRTRDITPSKDGI</sequence>
<proteinExistence type="predicted"/>
<evidence type="ECO:0000313" key="3">
    <source>
        <dbReference type="Proteomes" id="UP000050525"/>
    </source>
</evidence>
<name>A0A151N586_ALLMI</name>
<keyword evidence="3" id="KW-1185">Reference proteome</keyword>
<reference evidence="2 3" key="1">
    <citation type="journal article" date="2012" name="Genome Biol.">
        <title>Sequencing three crocodilian genomes to illuminate the evolution of archosaurs and amniotes.</title>
        <authorList>
            <person name="St John J.A."/>
            <person name="Braun E.L."/>
            <person name="Isberg S.R."/>
            <person name="Miles L.G."/>
            <person name="Chong A.Y."/>
            <person name="Gongora J."/>
            <person name="Dalzell P."/>
            <person name="Moran C."/>
            <person name="Bed'hom B."/>
            <person name="Abzhanov A."/>
            <person name="Burgess S.C."/>
            <person name="Cooksey A.M."/>
            <person name="Castoe T.A."/>
            <person name="Crawford N.G."/>
            <person name="Densmore L.D."/>
            <person name="Drew J.C."/>
            <person name="Edwards S.V."/>
            <person name="Faircloth B.C."/>
            <person name="Fujita M.K."/>
            <person name="Greenwold M.J."/>
            <person name="Hoffmann F.G."/>
            <person name="Howard J.M."/>
            <person name="Iguchi T."/>
            <person name="Janes D.E."/>
            <person name="Khan S.Y."/>
            <person name="Kohno S."/>
            <person name="de Koning A.J."/>
            <person name="Lance S.L."/>
            <person name="McCarthy F.M."/>
            <person name="McCormack J.E."/>
            <person name="Merchant M.E."/>
            <person name="Peterson D.G."/>
            <person name="Pollock D.D."/>
            <person name="Pourmand N."/>
            <person name="Raney B.J."/>
            <person name="Roessler K.A."/>
            <person name="Sanford J.R."/>
            <person name="Sawyer R.H."/>
            <person name="Schmidt C.J."/>
            <person name="Triplett E.W."/>
            <person name="Tuberville T.D."/>
            <person name="Venegas-Anaya M."/>
            <person name="Howard J.T."/>
            <person name="Jarvis E.D."/>
            <person name="Guillette L.J.Jr."/>
            <person name="Glenn T.C."/>
            <person name="Green R.E."/>
            <person name="Ray D.A."/>
        </authorList>
    </citation>
    <scope>NUCLEOTIDE SEQUENCE [LARGE SCALE GENOMIC DNA]</scope>
    <source>
        <strain evidence="2">KSC_2009_1</strain>
    </source>
</reference>
<evidence type="ECO:0000256" key="1">
    <source>
        <dbReference type="SAM" id="MobiDB-lite"/>
    </source>
</evidence>
<evidence type="ECO:0000313" key="2">
    <source>
        <dbReference type="EMBL" id="KYO31976.1"/>
    </source>
</evidence>
<protein>
    <submittedName>
        <fullName evidence="2">Uncharacterized protein</fullName>
    </submittedName>
</protein>
<dbReference type="EMBL" id="AKHW03004011">
    <property type="protein sequence ID" value="KYO31976.1"/>
    <property type="molecule type" value="Genomic_DNA"/>
</dbReference>
<organism evidence="2 3">
    <name type="scientific">Alligator mississippiensis</name>
    <name type="common">American alligator</name>
    <dbReference type="NCBI Taxonomy" id="8496"/>
    <lineage>
        <taxon>Eukaryota</taxon>
        <taxon>Metazoa</taxon>
        <taxon>Chordata</taxon>
        <taxon>Craniata</taxon>
        <taxon>Vertebrata</taxon>
        <taxon>Euteleostomi</taxon>
        <taxon>Archelosauria</taxon>
        <taxon>Archosauria</taxon>
        <taxon>Crocodylia</taxon>
        <taxon>Alligatoridae</taxon>
        <taxon>Alligatorinae</taxon>
        <taxon>Alligator</taxon>
    </lineage>
</organism>
<feature type="region of interest" description="Disordered" evidence="1">
    <location>
        <begin position="1"/>
        <end position="82"/>
    </location>
</feature>
<dbReference type="AlphaFoldDB" id="A0A151N586"/>
<feature type="compositionally biased region" description="Low complexity" evidence="1">
    <location>
        <begin position="32"/>
        <end position="42"/>
    </location>
</feature>
<gene>
    <name evidence="2" type="ORF">Y1Q_0012200</name>
</gene>
<comment type="caution">
    <text evidence="2">The sequence shown here is derived from an EMBL/GenBank/DDBJ whole genome shotgun (WGS) entry which is preliminary data.</text>
</comment>
<dbReference type="Proteomes" id="UP000050525">
    <property type="component" value="Unassembled WGS sequence"/>
</dbReference>
<accession>A0A151N586</accession>